<dbReference type="NCBIfam" id="TIGR00099">
    <property type="entry name" value="Cof-subfamily"/>
    <property type="match status" value="1"/>
</dbReference>
<dbReference type="SUPFAM" id="SSF56784">
    <property type="entry name" value="HAD-like"/>
    <property type="match status" value="1"/>
</dbReference>
<dbReference type="Gene3D" id="3.30.1240.10">
    <property type="match status" value="1"/>
</dbReference>
<dbReference type="PANTHER" id="PTHR10000:SF23">
    <property type="entry name" value="5-AMINO-6-(5-PHOSPHO-D-RIBITYLAMINO)URACIL PHOSPHATASE YITU"/>
    <property type="match status" value="1"/>
</dbReference>
<organism evidence="1 2">
    <name type="scientific">Mariniplasma anaerobium</name>
    <dbReference type="NCBI Taxonomy" id="2735436"/>
    <lineage>
        <taxon>Bacteria</taxon>
        <taxon>Bacillati</taxon>
        <taxon>Mycoplasmatota</taxon>
        <taxon>Mollicutes</taxon>
        <taxon>Acholeplasmatales</taxon>
        <taxon>Acholeplasmataceae</taxon>
        <taxon>Mariniplasma</taxon>
    </lineage>
</organism>
<dbReference type="PANTHER" id="PTHR10000">
    <property type="entry name" value="PHOSPHOSERINE PHOSPHATASE"/>
    <property type="match status" value="1"/>
</dbReference>
<dbReference type="PROSITE" id="PS01229">
    <property type="entry name" value="COF_2"/>
    <property type="match status" value="1"/>
</dbReference>
<dbReference type="KEGG" id="manr:MPAN_004670"/>
<dbReference type="Pfam" id="PF08282">
    <property type="entry name" value="Hydrolase_3"/>
    <property type="match status" value="1"/>
</dbReference>
<protein>
    <submittedName>
        <fullName evidence="1">Cof-type HAD-IIB family hydrolase</fullName>
    </submittedName>
</protein>
<dbReference type="InterPro" id="IPR023214">
    <property type="entry name" value="HAD_sf"/>
</dbReference>
<evidence type="ECO:0000313" key="1">
    <source>
        <dbReference type="EMBL" id="BCR35574.1"/>
    </source>
</evidence>
<dbReference type="AlphaFoldDB" id="A0A7U9TI10"/>
<sequence length="276" mass="31379">MQPYLIACDLDGSLLNKKSDLTQYTIDVLTYLHHLGHKVVIATGRPYGGAIDLYHKLGIDSPMINDNGATIENPKDSKFAKQRTLIPNDIMKDIFINAKPILKSAFFSIEKTVYAYKYEPKLEEYFAGLATSSKVIECEFSDIDVEPSGLIFLVDTLKKEQLENFIKEHYSQTISFRLWGAGHKHAIYEIYLKHVSKSSALSYLLDYYNMDKSQLITFGDGINDIEMIRDAGLGVMMKNGNWELKGVSKDQTKFTNDQDGIAKYLVNFFDLKGHFK</sequence>
<dbReference type="GO" id="GO:0000287">
    <property type="term" value="F:magnesium ion binding"/>
    <property type="evidence" value="ECO:0007669"/>
    <property type="project" value="TreeGrafter"/>
</dbReference>
<dbReference type="GO" id="GO:0016791">
    <property type="term" value="F:phosphatase activity"/>
    <property type="evidence" value="ECO:0007669"/>
    <property type="project" value="TreeGrafter"/>
</dbReference>
<dbReference type="InterPro" id="IPR036412">
    <property type="entry name" value="HAD-like_sf"/>
</dbReference>
<evidence type="ECO:0000313" key="2">
    <source>
        <dbReference type="Proteomes" id="UP000620133"/>
    </source>
</evidence>
<keyword evidence="1" id="KW-0378">Hydrolase</keyword>
<dbReference type="InterPro" id="IPR000150">
    <property type="entry name" value="Cof"/>
</dbReference>
<dbReference type="SFLD" id="SFLDS00003">
    <property type="entry name" value="Haloacid_Dehalogenase"/>
    <property type="match status" value="1"/>
</dbReference>
<keyword evidence="2" id="KW-1185">Reference proteome</keyword>
<accession>A0A7U9TI10</accession>
<dbReference type="CDD" id="cd07516">
    <property type="entry name" value="HAD_Pase"/>
    <property type="match status" value="1"/>
</dbReference>
<dbReference type="Gene3D" id="3.40.50.1000">
    <property type="entry name" value="HAD superfamily/HAD-like"/>
    <property type="match status" value="1"/>
</dbReference>
<dbReference type="EMBL" id="AP024412">
    <property type="protein sequence ID" value="BCR35574.1"/>
    <property type="molecule type" value="Genomic_DNA"/>
</dbReference>
<dbReference type="RefSeq" id="WP_176238421.1">
    <property type="nucleotide sequence ID" value="NZ_AP024412.1"/>
</dbReference>
<proteinExistence type="predicted"/>
<dbReference type="NCBIfam" id="TIGR01484">
    <property type="entry name" value="HAD-SF-IIB"/>
    <property type="match status" value="1"/>
</dbReference>
<name>A0A7U9TI10_9MOLU</name>
<reference evidence="1" key="1">
    <citation type="submission" date="2021-01" db="EMBL/GenBank/DDBJ databases">
        <title>Draft genome sequence of Acholeplasmataceae bacterium strain Mahy22.</title>
        <authorList>
            <person name="Watanabe M."/>
            <person name="Kojima H."/>
            <person name="Fukui M."/>
        </authorList>
    </citation>
    <scope>NUCLEOTIDE SEQUENCE</scope>
    <source>
        <strain evidence="1">Mahy22</strain>
    </source>
</reference>
<dbReference type="InterPro" id="IPR006379">
    <property type="entry name" value="HAD-SF_hydro_IIB"/>
</dbReference>
<dbReference type="Proteomes" id="UP000620133">
    <property type="component" value="Chromosome"/>
</dbReference>
<dbReference type="SFLD" id="SFLDG01140">
    <property type="entry name" value="C2.B:_Phosphomannomutase_and_P"/>
    <property type="match status" value="1"/>
</dbReference>
<dbReference type="GO" id="GO:0005829">
    <property type="term" value="C:cytosol"/>
    <property type="evidence" value="ECO:0007669"/>
    <property type="project" value="TreeGrafter"/>
</dbReference>
<gene>
    <name evidence="1" type="ORF">MPAN_004670</name>
</gene>